<proteinExistence type="predicted"/>
<dbReference type="AlphaFoldDB" id="W7QFP4"/>
<dbReference type="eggNOG" id="COG5616">
    <property type="taxonomic scope" value="Bacteria"/>
</dbReference>
<keyword evidence="3" id="KW-1185">Reference proteome</keyword>
<dbReference type="Proteomes" id="UP000019276">
    <property type="component" value="Unassembled WGS sequence"/>
</dbReference>
<dbReference type="STRING" id="1328313.DS2_06686"/>
<protein>
    <submittedName>
        <fullName evidence="2">Uncharacterized protein</fullName>
    </submittedName>
</protein>
<name>W7QFP4_9ALTE</name>
<comment type="caution">
    <text evidence="2">The sequence shown here is derived from an EMBL/GenBank/DDBJ whole genome shotgun (WGS) entry which is preliminary data.</text>
</comment>
<feature type="transmembrane region" description="Helical" evidence="1">
    <location>
        <begin position="149"/>
        <end position="169"/>
    </location>
</feature>
<organism evidence="2 3">
    <name type="scientific">Catenovulum agarivorans DS-2</name>
    <dbReference type="NCBI Taxonomy" id="1328313"/>
    <lineage>
        <taxon>Bacteria</taxon>
        <taxon>Pseudomonadati</taxon>
        <taxon>Pseudomonadota</taxon>
        <taxon>Gammaproteobacteria</taxon>
        <taxon>Alteromonadales</taxon>
        <taxon>Alteromonadaceae</taxon>
        <taxon>Catenovulum</taxon>
    </lineage>
</organism>
<dbReference type="OrthoDB" id="54411at2"/>
<reference evidence="2 3" key="1">
    <citation type="journal article" date="2014" name="Genome Announc.">
        <title>Draft Genome Sequence of the Agar-Degrading Bacterium Catenovulum sp. Strain DS-2, Isolated from Intestines of Haliotis diversicolor.</title>
        <authorList>
            <person name="Shan D."/>
            <person name="Li X."/>
            <person name="Gu Z."/>
            <person name="Wei G."/>
            <person name="Gao Z."/>
            <person name="Shao Z."/>
        </authorList>
    </citation>
    <scope>NUCLEOTIDE SEQUENCE [LARGE SCALE GENOMIC DNA]</scope>
    <source>
        <strain evidence="2 3">DS-2</strain>
    </source>
</reference>
<keyword evidence="1" id="KW-0472">Membrane</keyword>
<keyword evidence="1" id="KW-1133">Transmembrane helix</keyword>
<dbReference type="RefSeq" id="WP_035013924.1">
    <property type="nucleotide sequence ID" value="NZ_ARZY01000009.1"/>
</dbReference>
<sequence>MNKPVELTREPSTQVIQAQLVRITQSKGFERSKINCKLLSFLVNYHLESRDSGQGAKAPKEIEIAIGALGKAEDFNPSEDSSIRVYISNLRKKLETYYQTEGAEELFQINIPTGGYGLEFYSVEPNTVEDAPEQVPAEKSNKPLKYKPWLWPALVVSVLINVLLLVTNFTGTNSEVKQLDSKAQIKQHSIWQPLLTSDKPILIVIGDLYMLTEVDPDTRILRAVREFSINSDAQFEAFLQRFPNKRTKLNKASSAFLLKNSVFALQHLLPLFEQPSTTIRLASDLTASDLRDFNVVYLGLYKSLGLLDAYLQGTNFKLSEEYSALKHTRSGKSYAVTGDLEQEYTDYGSFAKFSGPSGNLFYIIAGFSDSSVIQIAKYLSSSNKLFSKEMAQHSHVYQDTSANYELIFSASSFDRTDLDSKLVDSDLLNIKTIWAMPD</sequence>
<gene>
    <name evidence="2" type="ORF">DS2_06686</name>
</gene>
<evidence type="ECO:0000313" key="2">
    <source>
        <dbReference type="EMBL" id="EWH10716.1"/>
    </source>
</evidence>
<keyword evidence="1" id="KW-0812">Transmembrane</keyword>
<dbReference type="EMBL" id="ARZY01000009">
    <property type="protein sequence ID" value="EWH10716.1"/>
    <property type="molecule type" value="Genomic_DNA"/>
</dbReference>
<accession>W7QFP4</accession>
<evidence type="ECO:0000256" key="1">
    <source>
        <dbReference type="SAM" id="Phobius"/>
    </source>
</evidence>
<evidence type="ECO:0000313" key="3">
    <source>
        <dbReference type="Proteomes" id="UP000019276"/>
    </source>
</evidence>